<dbReference type="SUPFAM" id="SSF48452">
    <property type="entry name" value="TPR-like"/>
    <property type="match status" value="2"/>
</dbReference>
<feature type="repeat" description="TPR" evidence="1">
    <location>
        <begin position="511"/>
        <end position="544"/>
    </location>
</feature>
<feature type="region of interest" description="Disordered" evidence="2">
    <location>
        <begin position="14"/>
        <end position="39"/>
    </location>
</feature>
<protein>
    <submittedName>
        <fullName evidence="3">Uncharacterized protein</fullName>
    </submittedName>
</protein>
<proteinExistence type="predicted"/>
<dbReference type="GO" id="GO:0097546">
    <property type="term" value="C:ciliary base"/>
    <property type="evidence" value="ECO:0007669"/>
    <property type="project" value="TreeGrafter"/>
</dbReference>
<reference evidence="3" key="1">
    <citation type="submission" date="2021-01" db="EMBL/GenBank/DDBJ databases">
        <authorList>
            <person name="Corre E."/>
            <person name="Pelletier E."/>
            <person name="Niang G."/>
            <person name="Scheremetjew M."/>
            <person name="Finn R."/>
            <person name="Kale V."/>
            <person name="Holt S."/>
            <person name="Cochrane G."/>
            <person name="Meng A."/>
            <person name="Brown T."/>
            <person name="Cohen L."/>
        </authorList>
    </citation>
    <scope>NUCLEOTIDE SEQUENCE</scope>
    <source>
        <strain evidence="3">CCCM811</strain>
    </source>
</reference>
<dbReference type="GO" id="GO:0036064">
    <property type="term" value="C:ciliary basal body"/>
    <property type="evidence" value="ECO:0007669"/>
    <property type="project" value="TreeGrafter"/>
</dbReference>
<feature type="repeat" description="TPR" evidence="1">
    <location>
        <begin position="134"/>
        <end position="167"/>
    </location>
</feature>
<evidence type="ECO:0000256" key="1">
    <source>
        <dbReference type="PROSITE-ProRule" id="PRU00339"/>
    </source>
</evidence>
<dbReference type="SMART" id="SM00028">
    <property type="entry name" value="TPR"/>
    <property type="match status" value="10"/>
</dbReference>
<dbReference type="AlphaFoldDB" id="A0A7S3ZB54"/>
<feature type="repeat" description="TPR" evidence="1">
    <location>
        <begin position="545"/>
        <end position="578"/>
    </location>
</feature>
<accession>A0A7S3ZB54</accession>
<dbReference type="InterPro" id="IPR011990">
    <property type="entry name" value="TPR-like_helical_dom_sf"/>
</dbReference>
<dbReference type="GO" id="GO:0019894">
    <property type="term" value="F:kinesin binding"/>
    <property type="evidence" value="ECO:0007669"/>
    <property type="project" value="TreeGrafter"/>
</dbReference>
<dbReference type="GO" id="GO:0042073">
    <property type="term" value="P:intraciliary transport"/>
    <property type="evidence" value="ECO:0007669"/>
    <property type="project" value="TreeGrafter"/>
</dbReference>
<dbReference type="Pfam" id="PF13424">
    <property type="entry name" value="TPR_12"/>
    <property type="match status" value="1"/>
</dbReference>
<organism evidence="3">
    <name type="scientific">Lotharella globosa</name>
    <dbReference type="NCBI Taxonomy" id="91324"/>
    <lineage>
        <taxon>Eukaryota</taxon>
        <taxon>Sar</taxon>
        <taxon>Rhizaria</taxon>
        <taxon>Cercozoa</taxon>
        <taxon>Chlorarachniophyceae</taxon>
        <taxon>Lotharella</taxon>
    </lineage>
</organism>
<feature type="region of interest" description="Disordered" evidence="2">
    <location>
        <begin position="646"/>
        <end position="803"/>
    </location>
</feature>
<evidence type="ECO:0000256" key="2">
    <source>
        <dbReference type="SAM" id="MobiDB-lite"/>
    </source>
</evidence>
<feature type="compositionally biased region" description="Acidic residues" evidence="2">
    <location>
        <begin position="246"/>
        <end position="255"/>
    </location>
</feature>
<feature type="compositionally biased region" description="Polar residues" evidence="2">
    <location>
        <begin position="706"/>
        <end position="730"/>
    </location>
</feature>
<dbReference type="PANTHER" id="PTHR44117:SF1">
    <property type="entry name" value="INTRAFLAGELLAR TRANSPORT PROTEIN 88 HOMOLOG"/>
    <property type="match status" value="1"/>
</dbReference>
<feature type="compositionally biased region" description="Low complexity" evidence="2">
    <location>
        <begin position="793"/>
        <end position="803"/>
    </location>
</feature>
<name>A0A7S3ZB54_9EUKA</name>
<feature type="repeat" description="TPR" evidence="1">
    <location>
        <begin position="443"/>
        <end position="476"/>
    </location>
</feature>
<feature type="compositionally biased region" description="Basic and acidic residues" evidence="2">
    <location>
        <begin position="27"/>
        <end position="39"/>
    </location>
</feature>
<dbReference type="Gene3D" id="1.25.40.10">
    <property type="entry name" value="Tetratricopeptide repeat domain"/>
    <property type="match status" value="2"/>
</dbReference>
<feature type="compositionally biased region" description="Basic and acidic residues" evidence="2">
    <location>
        <begin position="658"/>
        <end position="667"/>
    </location>
</feature>
<feature type="compositionally biased region" description="Basic residues" evidence="2">
    <location>
        <begin position="765"/>
        <end position="781"/>
    </location>
</feature>
<sequence length="803" mass="91112">MTSVQGAGYVSQKPVWDPLNQSLGKSLHKEEKKATPEETARRLEQEVHDLLLASTIAHNKGDYTRAVEKAKEAVKKEKLLTKHRDKESLEPVNFDLTYAVRFNRARQLEASGMYQEALDEYTQIVKNKQIPHSGRLRVNMGNIYYNQKRYPAAIKHYRMAMDQISNQSSSSREIRFRIMQNIGNAFVQMGQYPEAIENFEAVMAAYPNTQTGFNLLLCHYSHGNLEKMKKAFQALLAVQNVGGTPESEDDDDDDHDEKTPQSHLGMSMKSEKVDDLKDELMARRAQNESCVYKAARLIAPMLDPNDLAAGYKWVIAQLREPSRTDVSGDSGKPLYPRLAMELEIALGIAFLKRKDISMAIQVFKDFERKDAALVDQAATNLSFLYFLEGDLKSTEIYAEKAVRADRYNAKALVNKANFMFKNGYLEGAKELYLEAIGVEADCVEAIYNLGLVNKRLGNLKASLMAFSKLHRIVPKDPQVIYQIANLYDMMDEPQPAMKWFKILQGVVPTDPTILYRIGALHLKEGDETTAFHNYSDSYNVYPVNMDIISWLGVWYVKSNLYERAIPFFERAAEIEPDEIKWRLMVASCYRRMGALPRALRCYRQIHKQDPDNAECLRYMCTILKDMSREDEYQECSELLRKAERAAAQEDAMNQNRFMQDEVPKEPDIDGEPGLRTPNASPRQGEDEDDAMARGRRPPVPSPSPSTDMWRNTSAESQQEIKSNRSSNTPPASFGNDETPVGGGGNLVTMKKRGGVLVQVPAARKPTAKKKPLKKKKKAVKKPKQEEEDEWGDLDLGMDVLPPE</sequence>
<keyword evidence="1" id="KW-0802">TPR repeat</keyword>
<dbReference type="Pfam" id="PF14559">
    <property type="entry name" value="TPR_19"/>
    <property type="match status" value="1"/>
</dbReference>
<dbReference type="PANTHER" id="PTHR44117">
    <property type="entry name" value="INTRAFLAGELLAR TRANSPORT PROTEIN 88 HOMOLOG"/>
    <property type="match status" value="1"/>
</dbReference>
<gene>
    <name evidence="3" type="ORF">LGLO00237_LOCUS29679</name>
</gene>
<evidence type="ECO:0000313" key="3">
    <source>
        <dbReference type="EMBL" id="CAE0677898.1"/>
    </source>
</evidence>
<feature type="repeat" description="TPR" evidence="1">
    <location>
        <begin position="176"/>
        <end position="209"/>
    </location>
</feature>
<dbReference type="InterPro" id="IPR019734">
    <property type="entry name" value="TPR_rpt"/>
</dbReference>
<dbReference type="GO" id="GO:0097730">
    <property type="term" value="C:non-motile cilium"/>
    <property type="evidence" value="ECO:0007669"/>
    <property type="project" value="TreeGrafter"/>
</dbReference>
<dbReference type="GO" id="GO:1905515">
    <property type="term" value="P:non-motile cilium assembly"/>
    <property type="evidence" value="ECO:0007669"/>
    <property type="project" value="TreeGrafter"/>
</dbReference>
<dbReference type="GO" id="GO:0005814">
    <property type="term" value="C:centriole"/>
    <property type="evidence" value="ECO:0007669"/>
    <property type="project" value="TreeGrafter"/>
</dbReference>
<dbReference type="EMBL" id="HBIV01042229">
    <property type="protein sequence ID" value="CAE0677898.1"/>
    <property type="molecule type" value="Transcribed_RNA"/>
</dbReference>
<feature type="region of interest" description="Disordered" evidence="2">
    <location>
        <begin position="242"/>
        <end position="270"/>
    </location>
</feature>
<dbReference type="PROSITE" id="PS50005">
    <property type="entry name" value="TPR"/>
    <property type="match status" value="5"/>
</dbReference>